<evidence type="ECO:0000313" key="1">
    <source>
        <dbReference type="EMBL" id="KAL3265350.1"/>
    </source>
</evidence>
<gene>
    <name evidence="1" type="ORF">HHI36_009558</name>
</gene>
<sequence>MGGKKRSKHNIHNIITDAGETLTEKVEIADYFCKYFSEVGAKLADKIQESKRKVYEPRLNVNSIGLIEATIEEVEEVIGGLKEESAAEDEEEKEERLAQGKFSDTCITIPRIDPTTTCLLEKPHIDKKVKQFFMVEEKHLHIKQNYTPIASTDVEYKQFLYVNLVDNCLLLRNVRRSYHFDRLVSEQK</sequence>
<protein>
    <submittedName>
        <fullName evidence="1">Uncharacterized protein</fullName>
    </submittedName>
</protein>
<comment type="caution">
    <text evidence="1">The sequence shown here is derived from an EMBL/GenBank/DDBJ whole genome shotgun (WGS) entry which is preliminary data.</text>
</comment>
<evidence type="ECO:0000313" key="2">
    <source>
        <dbReference type="Proteomes" id="UP001516400"/>
    </source>
</evidence>
<dbReference type="AlphaFoldDB" id="A0ABD2MG46"/>
<accession>A0ABD2MG46</accession>
<reference evidence="1 2" key="1">
    <citation type="journal article" date="2021" name="BMC Biol.">
        <title>Horizontally acquired antibacterial genes associated with adaptive radiation of ladybird beetles.</title>
        <authorList>
            <person name="Li H.S."/>
            <person name="Tang X.F."/>
            <person name="Huang Y.H."/>
            <person name="Xu Z.Y."/>
            <person name="Chen M.L."/>
            <person name="Du X.Y."/>
            <person name="Qiu B.Y."/>
            <person name="Chen P.T."/>
            <person name="Zhang W."/>
            <person name="Slipinski A."/>
            <person name="Escalona H.E."/>
            <person name="Waterhouse R.M."/>
            <person name="Zwick A."/>
            <person name="Pang H."/>
        </authorList>
    </citation>
    <scope>NUCLEOTIDE SEQUENCE [LARGE SCALE GENOMIC DNA]</scope>
    <source>
        <strain evidence="1">SYSU2018</strain>
    </source>
</reference>
<keyword evidence="2" id="KW-1185">Reference proteome</keyword>
<dbReference type="Proteomes" id="UP001516400">
    <property type="component" value="Unassembled WGS sequence"/>
</dbReference>
<proteinExistence type="predicted"/>
<dbReference type="EMBL" id="JABFTP020000001">
    <property type="protein sequence ID" value="KAL3265350.1"/>
    <property type="molecule type" value="Genomic_DNA"/>
</dbReference>
<name>A0ABD2MG46_9CUCU</name>
<organism evidence="1 2">
    <name type="scientific">Cryptolaemus montrouzieri</name>
    <dbReference type="NCBI Taxonomy" id="559131"/>
    <lineage>
        <taxon>Eukaryota</taxon>
        <taxon>Metazoa</taxon>
        <taxon>Ecdysozoa</taxon>
        <taxon>Arthropoda</taxon>
        <taxon>Hexapoda</taxon>
        <taxon>Insecta</taxon>
        <taxon>Pterygota</taxon>
        <taxon>Neoptera</taxon>
        <taxon>Endopterygota</taxon>
        <taxon>Coleoptera</taxon>
        <taxon>Polyphaga</taxon>
        <taxon>Cucujiformia</taxon>
        <taxon>Coccinelloidea</taxon>
        <taxon>Coccinellidae</taxon>
        <taxon>Scymninae</taxon>
        <taxon>Scymnini</taxon>
        <taxon>Cryptolaemus</taxon>
    </lineage>
</organism>